<feature type="compositionally biased region" description="Basic and acidic residues" evidence="1">
    <location>
        <begin position="1"/>
        <end position="16"/>
    </location>
</feature>
<sequence length="100" mass="11260">METEEDPKTQKDREVQNDQIMSPPNEMVAKEPEDVLTGAPQAQVPQEPSGHPQKSLEKVCVKNVETGPGRNPVSPLIFRQMFRKFRYEGPSTPREVLGIC</sequence>
<reference evidence="2" key="1">
    <citation type="submission" date="2023-12" db="EMBL/GenBank/DDBJ databases">
        <authorList>
            <person name="Brown T."/>
        </authorList>
    </citation>
    <scope>NUCLEOTIDE SEQUENCE</scope>
</reference>
<accession>A0ABN9ZUW3</accession>
<proteinExistence type="predicted"/>
<protein>
    <submittedName>
        <fullName evidence="2">Uncharacterized protein</fullName>
    </submittedName>
</protein>
<dbReference type="EMBL" id="OY882859">
    <property type="protein sequence ID" value="CAK6440724.1"/>
    <property type="molecule type" value="Genomic_DNA"/>
</dbReference>
<keyword evidence="3" id="KW-1185">Reference proteome</keyword>
<gene>
    <name evidence="2" type="ORF">MPIPNATIZW_LOCUS9030</name>
</gene>
<name>A0ABN9ZUW3_PIPNA</name>
<evidence type="ECO:0000313" key="2">
    <source>
        <dbReference type="EMBL" id="CAK6440724.1"/>
    </source>
</evidence>
<organism evidence="2 3">
    <name type="scientific">Pipistrellus nathusii</name>
    <name type="common">Nathusius' pipistrelle</name>
    <dbReference type="NCBI Taxonomy" id="59473"/>
    <lineage>
        <taxon>Eukaryota</taxon>
        <taxon>Metazoa</taxon>
        <taxon>Chordata</taxon>
        <taxon>Craniata</taxon>
        <taxon>Vertebrata</taxon>
        <taxon>Euteleostomi</taxon>
        <taxon>Mammalia</taxon>
        <taxon>Eutheria</taxon>
        <taxon>Laurasiatheria</taxon>
        <taxon>Chiroptera</taxon>
        <taxon>Yangochiroptera</taxon>
        <taxon>Vespertilionidae</taxon>
        <taxon>Pipistrellus</taxon>
    </lineage>
</organism>
<dbReference type="Proteomes" id="UP001314169">
    <property type="component" value="Chromosome 2"/>
</dbReference>
<feature type="region of interest" description="Disordered" evidence="1">
    <location>
        <begin position="1"/>
        <end position="56"/>
    </location>
</feature>
<evidence type="ECO:0000256" key="1">
    <source>
        <dbReference type="SAM" id="MobiDB-lite"/>
    </source>
</evidence>
<evidence type="ECO:0000313" key="3">
    <source>
        <dbReference type="Proteomes" id="UP001314169"/>
    </source>
</evidence>